<evidence type="ECO:0000256" key="2">
    <source>
        <dbReference type="ARBA" id="ARBA00022643"/>
    </source>
</evidence>
<accession>A0A5S4FBD9</accession>
<dbReference type="PANTHER" id="PTHR42847">
    <property type="entry name" value="ALKANESULFONATE MONOOXYGENASE"/>
    <property type="match status" value="1"/>
</dbReference>
<evidence type="ECO:0000256" key="3">
    <source>
        <dbReference type="ARBA" id="ARBA00023002"/>
    </source>
</evidence>
<evidence type="ECO:0000256" key="1">
    <source>
        <dbReference type="ARBA" id="ARBA00022630"/>
    </source>
</evidence>
<evidence type="ECO:0000313" key="7">
    <source>
        <dbReference type="Proteomes" id="UP000309128"/>
    </source>
</evidence>
<reference evidence="6 7" key="1">
    <citation type="submission" date="2019-05" db="EMBL/GenBank/DDBJ databases">
        <title>Draft genome sequence of Nonomuraea turkmeniaca DSM 43926.</title>
        <authorList>
            <person name="Saricaoglu S."/>
            <person name="Isik K."/>
        </authorList>
    </citation>
    <scope>NUCLEOTIDE SEQUENCE [LARGE SCALE GENOMIC DNA]</scope>
    <source>
        <strain evidence="6 7">DSM 43926</strain>
    </source>
</reference>
<evidence type="ECO:0000313" key="6">
    <source>
        <dbReference type="EMBL" id="TMR15017.1"/>
    </source>
</evidence>
<gene>
    <name evidence="6" type="ORF">ETD86_27870</name>
</gene>
<keyword evidence="4" id="KW-0503">Monooxygenase</keyword>
<dbReference type="AlphaFoldDB" id="A0A5S4FBD9"/>
<keyword evidence="3 6" id="KW-0560">Oxidoreductase</keyword>
<dbReference type="GO" id="GO:0008726">
    <property type="term" value="F:alkanesulfonate monooxygenase activity"/>
    <property type="evidence" value="ECO:0007669"/>
    <property type="project" value="TreeGrafter"/>
</dbReference>
<comment type="caution">
    <text evidence="6">The sequence shown here is derived from an EMBL/GenBank/DDBJ whole genome shotgun (WGS) entry which is preliminary data.</text>
</comment>
<dbReference type="Pfam" id="PF00296">
    <property type="entry name" value="Bac_luciferase"/>
    <property type="match status" value="1"/>
</dbReference>
<dbReference type="InterPro" id="IPR050172">
    <property type="entry name" value="SsuD_RutA_monooxygenase"/>
</dbReference>
<keyword evidence="1" id="KW-0285">Flavoprotein</keyword>
<dbReference type="InterPro" id="IPR036661">
    <property type="entry name" value="Luciferase-like_sf"/>
</dbReference>
<dbReference type="Proteomes" id="UP000309128">
    <property type="component" value="Unassembled WGS sequence"/>
</dbReference>
<dbReference type="InterPro" id="IPR019921">
    <property type="entry name" value="Lucif-like_OxRdtase_Rv2161c"/>
</dbReference>
<keyword evidence="7" id="KW-1185">Reference proteome</keyword>
<evidence type="ECO:0000256" key="4">
    <source>
        <dbReference type="ARBA" id="ARBA00023033"/>
    </source>
</evidence>
<dbReference type="GO" id="GO:0046306">
    <property type="term" value="P:alkanesulfonate catabolic process"/>
    <property type="evidence" value="ECO:0007669"/>
    <property type="project" value="TreeGrafter"/>
</dbReference>
<dbReference type="PANTHER" id="PTHR42847:SF4">
    <property type="entry name" value="ALKANESULFONATE MONOOXYGENASE-RELATED"/>
    <property type="match status" value="1"/>
</dbReference>
<organism evidence="6 7">
    <name type="scientific">Nonomuraea turkmeniaca</name>
    <dbReference type="NCBI Taxonomy" id="103838"/>
    <lineage>
        <taxon>Bacteria</taxon>
        <taxon>Bacillati</taxon>
        <taxon>Actinomycetota</taxon>
        <taxon>Actinomycetes</taxon>
        <taxon>Streptosporangiales</taxon>
        <taxon>Streptosporangiaceae</taxon>
        <taxon>Nonomuraea</taxon>
    </lineage>
</organism>
<feature type="domain" description="Luciferase-like" evidence="5">
    <location>
        <begin position="14"/>
        <end position="218"/>
    </location>
</feature>
<dbReference type="EC" id="1.-.-.-" evidence="6"/>
<dbReference type="NCBIfam" id="TIGR03619">
    <property type="entry name" value="F420_Rv2161c"/>
    <property type="match status" value="1"/>
</dbReference>
<sequence>MDLGIGLPTSGRHADPETIVRVAQAAERAGLGAVWAFERLLRPAEAVFAGTDQAMPLPDNNAVVYDPLETLAYVAAKTSTIRLGTSVVDALFHSPVVLAKRLATLDRLSGGRAMIGLGQGWMQQEFDATRIPARRRGAGFEEHVAAMRACWGPDPVRFDGRFYTIPESEIGPKPTRLTLLAGAAAPAAIERAARSGMGLTVVVFAWDQLRQAVELYGEGPGPLVAQVNGAITDRPLDERMPLTGSVEQVAEDLAEVRAMGVDHVFWHTFEGDADETVERVGRLNTQ</sequence>
<dbReference type="OrthoDB" id="3206024at2"/>
<keyword evidence="2" id="KW-0288">FMN</keyword>
<dbReference type="RefSeq" id="WP_138669119.1">
    <property type="nucleotide sequence ID" value="NZ_VCKY01000104.1"/>
</dbReference>
<proteinExistence type="predicted"/>
<dbReference type="EMBL" id="VCKY01000104">
    <property type="protein sequence ID" value="TMR15017.1"/>
    <property type="molecule type" value="Genomic_DNA"/>
</dbReference>
<dbReference type="InterPro" id="IPR011251">
    <property type="entry name" value="Luciferase-like_dom"/>
</dbReference>
<evidence type="ECO:0000259" key="5">
    <source>
        <dbReference type="Pfam" id="PF00296"/>
    </source>
</evidence>
<name>A0A5S4FBD9_9ACTN</name>
<dbReference type="SUPFAM" id="SSF51679">
    <property type="entry name" value="Bacterial luciferase-like"/>
    <property type="match status" value="1"/>
</dbReference>
<protein>
    <submittedName>
        <fullName evidence="6">TIGR03619 family F420-dependent LLM class oxidoreductase</fullName>
        <ecNumber evidence="6">1.-.-.-</ecNumber>
    </submittedName>
</protein>
<dbReference type="Gene3D" id="3.20.20.30">
    <property type="entry name" value="Luciferase-like domain"/>
    <property type="match status" value="1"/>
</dbReference>